<evidence type="ECO:0000256" key="4">
    <source>
        <dbReference type="ARBA" id="ARBA00049653"/>
    </source>
</evidence>
<dbReference type="NCBIfam" id="NF006704">
    <property type="entry name" value="PRK09250.1-1"/>
    <property type="match status" value="1"/>
</dbReference>
<dbReference type="Pfam" id="PF01791">
    <property type="entry name" value="DeoC"/>
    <property type="match status" value="1"/>
</dbReference>
<proteinExistence type="inferred from homology"/>
<dbReference type="InterPro" id="IPR050456">
    <property type="entry name" value="DeoC/FbaB_aldolase"/>
</dbReference>
<comment type="similarity">
    <text evidence="4">Belongs to the DeoC/FbaB aldolase family. FbaB subfamily.</text>
</comment>
<evidence type="ECO:0000256" key="1">
    <source>
        <dbReference type="ARBA" id="ARBA00013068"/>
    </source>
</evidence>
<keyword evidence="7" id="KW-1185">Reference proteome</keyword>
<protein>
    <recommendedName>
        <fullName evidence="1">fructose-bisphosphate aldolase</fullName>
        <ecNumber evidence="1">4.1.2.13</ecNumber>
    </recommendedName>
</protein>
<dbReference type="SMART" id="SM01133">
    <property type="entry name" value="DeoC"/>
    <property type="match status" value="1"/>
</dbReference>
<dbReference type="EMBL" id="WESC01000005">
    <property type="protein sequence ID" value="KAB7740794.1"/>
    <property type="molecule type" value="Genomic_DNA"/>
</dbReference>
<evidence type="ECO:0000313" key="6">
    <source>
        <dbReference type="EMBL" id="KAB7740794.1"/>
    </source>
</evidence>
<dbReference type="InterPro" id="IPR041720">
    <property type="entry name" value="FbaB-like"/>
</dbReference>
<sequence length="310" mass="33479">MKITRKVRDILSWYESDNPGTKANLARMLMTGKLGGTGKMIILPVDQGFEHGPARSFAPNPEAYDPRYHFQLAIDAGLNAYAAPLGMIEAGADTFAGQIPLILKVNSSNSLARAKEAPDQAITSTVDDALRLGCSAIGFTIYPGSDVQFDMMEEIREMSAEAKAAGLATVIWSYPRGGNLSKEGELAIDIGAYAAHMAALLGANIIKVKLPTDFIEQPEAKKVYEAQKIDISTQAKRVQHVVQTLFNGRRIVVFSGGAAKGTDAVYEDARAIRDGGGNGSIIGRNTFQRKREDALAMLDKLVKIYLGKED</sequence>
<keyword evidence="2 6" id="KW-0456">Lyase</keyword>
<feature type="active site" description="Schiff-base intermediate with dihydroxyacetone-P" evidence="5">
    <location>
        <position position="207"/>
    </location>
</feature>
<dbReference type="PANTHER" id="PTHR47916:SF4">
    <property type="entry name" value="FRUCTOSE-BISPHOSPHATE ALDOLASE CLASS 1"/>
    <property type="match status" value="1"/>
</dbReference>
<dbReference type="RefSeq" id="WP_152215636.1">
    <property type="nucleotide sequence ID" value="NZ_JBAQYD010000189.1"/>
</dbReference>
<evidence type="ECO:0000256" key="2">
    <source>
        <dbReference type="ARBA" id="ARBA00023239"/>
    </source>
</evidence>
<dbReference type="CDD" id="cd00958">
    <property type="entry name" value="DhnA"/>
    <property type="match status" value="1"/>
</dbReference>
<accession>A0A6N6VPH9</accession>
<dbReference type="EC" id="4.1.2.13" evidence="1"/>
<keyword evidence="3" id="KW-0704">Schiff base</keyword>
<dbReference type="GO" id="GO:0006096">
    <property type="term" value="P:glycolytic process"/>
    <property type="evidence" value="ECO:0007669"/>
    <property type="project" value="UniProtKB-KW"/>
</dbReference>
<dbReference type="SUPFAM" id="SSF51569">
    <property type="entry name" value="Aldolase"/>
    <property type="match status" value="1"/>
</dbReference>
<organism evidence="6 7">
    <name type="scientific">Parvibaculum sedimenti</name>
    <dbReference type="NCBI Taxonomy" id="2608632"/>
    <lineage>
        <taxon>Bacteria</taxon>
        <taxon>Pseudomonadati</taxon>
        <taxon>Pseudomonadota</taxon>
        <taxon>Alphaproteobacteria</taxon>
        <taxon>Hyphomicrobiales</taxon>
        <taxon>Parvibaculaceae</taxon>
        <taxon>Parvibaculum</taxon>
    </lineage>
</organism>
<evidence type="ECO:0000256" key="5">
    <source>
        <dbReference type="PIRSR" id="PIRSR038992-1"/>
    </source>
</evidence>
<dbReference type="GO" id="GO:0004332">
    <property type="term" value="F:fructose-bisphosphate aldolase activity"/>
    <property type="evidence" value="ECO:0007669"/>
    <property type="project" value="UniProtKB-EC"/>
</dbReference>
<dbReference type="InterPro" id="IPR002915">
    <property type="entry name" value="DeoC/FbaB/LacD_aldolase"/>
</dbReference>
<dbReference type="PANTHER" id="PTHR47916">
    <property type="entry name" value="FRUCTOSE-BISPHOSPHATE ALDOLASE CLASS 1"/>
    <property type="match status" value="1"/>
</dbReference>
<dbReference type="Proteomes" id="UP000468901">
    <property type="component" value="Unassembled WGS sequence"/>
</dbReference>
<comment type="caution">
    <text evidence="6">The sequence shown here is derived from an EMBL/GenBank/DDBJ whole genome shotgun (WGS) entry which is preliminary data.</text>
</comment>
<name>A0A6N6VPH9_9HYPH</name>
<reference evidence="6 7" key="1">
    <citation type="submission" date="2019-09" db="EMBL/GenBank/DDBJ databases">
        <title>Parvibaculum sedimenti sp. nov., isolated from sediment.</title>
        <authorList>
            <person name="Wang Y."/>
        </authorList>
    </citation>
    <scope>NUCLEOTIDE SEQUENCE [LARGE SCALE GENOMIC DNA]</scope>
    <source>
        <strain evidence="6 7">HXT-9</strain>
    </source>
</reference>
<dbReference type="Gene3D" id="3.20.20.70">
    <property type="entry name" value="Aldolase class I"/>
    <property type="match status" value="1"/>
</dbReference>
<evidence type="ECO:0000256" key="3">
    <source>
        <dbReference type="ARBA" id="ARBA00023270"/>
    </source>
</evidence>
<feature type="active site" description="Proton donor" evidence="5">
    <location>
        <position position="174"/>
    </location>
</feature>
<dbReference type="AlphaFoldDB" id="A0A6N6VPH9"/>
<evidence type="ECO:0000313" key="7">
    <source>
        <dbReference type="Proteomes" id="UP000468901"/>
    </source>
</evidence>
<gene>
    <name evidence="6" type="ORF">F2P47_07040</name>
</gene>
<dbReference type="PIRSF" id="PIRSF038992">
    <property type="entry name" value="Aldolase_Ia"/>
    <property type="match status" value="1"/>
</dbReference>
<dbReference type="InterPro" id="IPR013785">
    <property type="entry name" value="Aldolase_TIM"/>
</dbReference>